<keyword evidence="3" id="KW-1185">Reference proteome</keyword>
<reference evidence="2 3" key="1">
    <citation type="journal article" date="2016" name="Genome Biol. Evol.">
        <title>Divergent and convergent evolution of fungal pathogenicity.</title>
        <authorList>
            <person name="Shang Y."/>
            <person name="Xiao G."/>
            <person name="Zheng P."/>
            <person name="Cen K."/>
            <person name="Zhan S."/>
            <person name="Wang C."/>
        </authorList>
    </citation>
    <scope>NUCLEOTIDE SEQUENCE [LARGE SCALE GENOMIC DNA]</scope>
    <source>
        <strain evidence="2 3">RCEF 1005</strain>
    </source>
</reference>
<feature type="signal peptide" evidence="1">
    <location>
        <begin position="1"/>
        <end position="23"/>
    </location>
</feature>
<protein>
    <submittedName>
        <fullName evidence="2">Uncharacterized protein</fullName>
    </submittedName>
</protein>
<sequence>MKICKIAGLFWAISSATSALASGANCISSIAIVELQPYKIICSGTTTESTSTRTYNGCETTPPDITTSVSGTCTAATPCPPVTIPPPADCTHPYYYLPTITPNSFELEYTIPDRIKPLKLKYTFLDNTKAFKLYNIPNNIKLFNLKYHPPNSIKPVKLEYTFLDNIKLFKLEYTFPNNAKSFKLYTTHDNIELYKLECYVEMCKTNVLSWDKACSISRSFHQWGRIQ</sequence>
<dbReference type="Proteomes" id="UP000076881">
    <property type="component" value="Unassembled WGS sequence"/>
</dbReference>
<keyword evidence="1" id="KW-0732">Signal</keyword>
<dbReference type="AlphaFoldDB" id="A0A162N3H2"/>
<name>A0A162N3H2_CORDF</name>
<evidence type="ECO:0000256" key="1">
    <source>
        <dbReference type="SAM" id="SignalP"/>
    </source>
</evidence>
<proteinExistence type="predicted"/>
<evidence type="ECO:0000313" key="2">
    <source>
        <dbReference type="EMBL" id="OAA74949.1"/>
    </source>
</evidence>
<organism evidence="2 3">
    <name type="scientific">Akanthomyces lecanii RCEF 1005</name>
    <dbReference type="NCBI Taxonomy" id="1081108"/>
    <lineage>
        <taxon>Eukaryota</taxon>
        <taxon>Fungi</taxon>
        <taxon>Dikarya</taxon>
        <taxon>Ascomycota</taxon>
        <taxon>Pezizomycotina</taxon>
        <taxon>Sordariomycetes</taxon>
        <taxon>Hypocreomycetidae</taxon>
        <taxon>Hypocreales</taxon>
        <taxon>Cordycipitaceae</taxon>
        <taxon>Akanthomyces</taxon>
        <taxon>Cordyceps confragosa</taxon>
    </lineage>
</organism>
<feature type="chain" id="PRO_5007837553" evidence="1">
    <location>
        <begin position="24"/>
        <end position="227"/>
    </location>
</feature>
<gene>
    <name evidence="2" type="ORF">LEL_06937</name>
</gene>
<dbReference type="EMBL" id="AZHF01000005">
    <property type="protein sequence ID" value="OAA74949.1"/>
    <property type="molecule type" value="Genomic_DNA"/>
</dbReference>
<evidence type="ECO:0000313" key="3">
    <source>
        <dbReference type="Proteomes" id="UP000076881"/>
    </source>
</evidence>
<accession>A0A162N3H2</accession>
<comment type="caution">
    <text evidence="2">The sequence shown here is derived from an EMBL/GenBank/DDBJ whole genome shotgun (WGS) entry which is preliminary data.</text>
</comment>